<reference evidence="1 2" key="1">
    <citation type="journal article" date="2018" name="Sci. Data">
        <title>The draft genome sequence of cork oak.</title>
        <authorList>
            <person name="Ramos A.M."/>
            <person name="Usie A."/>
            <person name="Barbosa P."/>
            <person name="Barros P.M."/>
            <person name="Capote T."/>
            <person name="Chaves I."/>
            <person name="Simoes F."/>
            <person name="Abreu I."/>
            <person name="Carrasquinho I."/>
            <person name="Faro C."/>
            <person name="Guimaraes J.B."/>
            <person name="Mendonca D."/>
            <person name="Nobrega F."/>
            <person name="Rodrigues L."/>
            <person name="Saibo N.J.M."/>
            <person name="Varela M.C."/>
            <person name="Egas C."/>
            <person name="Matos J."/>
            <person name="Miguel C.M."/>
            <person name="Oliveira M.M."/>
            <person name="Ricardo C.P."/>
            <person name="Goncalves S."/>
        </authorList>
    </citation>
    <scope>NUCLEOTIDE SEQUENCE [LARGE SCALE GENOMIC DNA]</scope>
    <source>
        <strain evidence="2">cv. HL8</strain>
    </source>
</reference>
<evidence type="ECO:0000313" key="2">
    <source>
        <dbReference type="Proteomes" id="UP000237347"/>
    </source>
</evidence>
<gene>
    <name evidence="1" type="ORF">CFP56_010057</name>
</gene>
<dbReference type="Proteomes" id="UP000237347">
    <property type="component" value="Unassembled WGS sequence"/>
</dbReference>
<name>A0AAW0KZU1_QUESU</name>
<proteinExistence type="predicted"/>
<accession>A0AAW0KZU1</accession>
<evidence type="ECO:0000313" key="1">
    <source>
        <dbReference type="EMBL" id="KAK7845088.1"/>
    </source>
</evidence>
<organism evidence="1 2">
    <name type="scientific">Quercus suber</name>
    <name type="common">Cork oak</name>
    <dbReference type="NCBI Taxonomy" id="58331"/>
    <lineage>
        <taxon>Eukaryota</taxon>
        <taxon>Viridiplantae</taxon>
        <taxon>Streptophyta</taxon>
        <taxon>Embryophyta</taxon>
        <taxon>Tracheophyta</taxon>
        <taxon>Spermatophyta</taxon>
        <taxon>Magnoliopsida</taxon>
        <taxon>eudicotyledons</taxon>
        <taxon>Gunneridae</taxon>
        <taxon>Pentapetalae</taxon>
        <taxon>rosids</taxon>
        <taxon>fabids</taxon>
        <taxon>Fagales</taxon>
        <taxon>Fagaceae</taxon>
        <taxon>Quercus</taxon>
    </lineage>
</organism>
<comment type="caution">
    <text evidence="1">The sequence shown here is derived from an EMBL/GenBank/DDBJ whole genome shotgun (WGS) entry which is preliminary data.</text>
</comment>
<protein>
    <submittedName>
        <fullName evidence="1">Uncharacterized protein</fullName>
    </submittedName>
</protein>
<sequence>MQTLVISSPQMAKELLKTNDAECCRYKRKAKIVGLINSITQALPNPIELSEKALFGMVATLVMLPWLGGIVDALTRLPQ</sequence>
<dbReference type="EMBL" id="PKMF04000175">
    <property type="protein sequence ID" value="KAK7845088.1"/>
    <property type="molecule type" value="Genomic_DNA"/>
</dbReference>
<keyword evidence="2" id="KW-1185">Reference proteome</keyword>
<dbReference type="AlphaFoldDB" id="A0AAW0KZU1"/>